<dbReference type="GO" id="GO:0046872">
    <property type="term" value="F:metal ion binding"/>
    <property type="evidence" value="ECO:0007669"/>
    <property type="project" value="UniProtKB-KW"/>
</dbReference>
<comment type="pathway">
    <text evidence="3">Carbohydrate degradation; glycolysis; D-glyceraldehyde 3-phosphate and glycerone phosphate from D-glucose: step 3/4.</text>
</comment>
<dbReference type="GO" id="GO:0042802">
    <property type="term" value="F:identical protein binding"/>
    <property type="evidence" value="ECO:0007669"/>
    <property type="project" value="TreeGrafter"/>
</dbReference>
<comment type="subcellular location">
    <subcellularLocation>
        <location evidence="2">Cytoplasm</location>
    </subcellularLocation>
</comment>
<dbReference type="EC" id="2.7.1.11" evidence="4"/>
<keyword evidence="11" id="KW-0460">Magnesium</keyword>
<dbReference type="GO" id="GO:0003872">
    <property type="term" value="F:6-phosphofructokinase activity"/>
    <property type="evidence" value="ECO:0007669"/>
    <property type="project" value="UniProtKB-EC"/>
</dbReference>
<evidence type="ECO:0000256" key="7">
    <source>
        <dbReference type="ARBA" id="ARBA00022723"/>
    </source>
</evidence>
<dbReference type="InterPro" id="IPR022953">
    <property type="entry name" value="ATP_PFK"/>
</dbReference>
<dbReference type="EMBL" id="LFZX01000143">
    <property type="protein sequence ID" value="KNC66505.1"/>
    <property type="molecule type" value="Genomic_DNA"/>
</dbReference>
<dbReference type="GO" id="GO:0048029">
    <property type="term" value="F:monosaccharide binding"/>
    <property type="evidence" value="ECO:0007669"/>
    <property type="project" value="TreeGrafter"/>
</dbReference>
<dbReference type="Pfam" id="PF00365">
    <property type="entry name" value="PFK"/>
    <property type="match status" value="1"/>
</dbReference>
<dbReference type="FunFam" id="3.40.50.460:FF:000002">
    <property type="entry name" value="ATP-dependent 6-phosphofructokinase"/>
    <property type="match status" value="1"/>
</dbReference>
<dbReference type="InterPro" id="IPR012003">
    <property type="entry name" value="ATP_PFK_prok-type"/>
</dbReference>
<dbReference type="Gene3D" id="3.40.50.450">
    <property type="match status" value="1"/>
</dbReference>
<evidence type="ECO:0000256" key="11">
    <source>
        <dbReference type="ARBA" id="ARBA00022842"/>
    </source>
</evidence>
<dbReference type="OrthoDB" id="9802503at2"/>
<dbReference type="GO" id="GO:0070095">
    <property type="term" value="F:fructose-6-phosphate binding"/>
    <property type="evidence" value="ECO:0007669"/>
    <property type="project" value="TreeGrafter"/>
</dbReference>
<keyword evidence="7" id="KW-0479">Metal-binding</keyword>
<evidence type="ECO:0000313" key="17">
    <source>
        <dbReference type="Proteomes" id="UP000036850"/>
    </source>
</evidence>
<comment type="caution">
    <text evidence="16">The sequence shown here is derived from an EMBL/GenBank/DDBJ whole genome shotgun (WGS) entry which is preliminary data.</text>
</comment>
<evidence type="ECO:0000256" key="9">
    <source>
        <dbReference type="ARBA" id="ARBA00022777"/>
    </source>
</evidence>
<dbReference type="NCBIfam" id="NF002872">
    <property type="entry name" value="PRK03202.1"/>
    <property type="match status" value="1"/>
</dbReference>
<evidence type="ECO:0000256" key="8">
    <source>
        <dbReference type="ARBA" id="ARBA00022741"/>
    </source>
</evidence>
<dbReference type="PANTHER" id="PTHR13697">
    <property type="entry name" value="PHOSPHOFRUCTOKINASE"/>
    <property type="match status" value="1"/>
</dbReference>
<protein>
    <recommendedName>
        <fullName evidence="4">6-phosphofructokinase</fullName>
        <ecNumber evidence="4">2.7.1.11</ecNumber>
    </recommendedName>
</protein>
<dbReference type="Proteomes" id="UP000036850">
    <property type="component" value="Unassembled WGS sequence"/>
</dbReference>
<evidence type="ECO:0000256" key="13">
    <source>
        <dbReference type="ARBA" id="ARBA00038478"/>
    </source>
</evidence>
<evidence type="ECO:0000256" key="1">
    <source>
        <dbReference type="ARBA" id="ARBA00001946"/>
    </source>
</evidence>
<evidence type="ECO:0000313" key="16">
    <source>
        <dbReference type="EMBL" id="KNC66505.1"/>
    </source>
</evidence>
<dbReference type="GO" id="GO:0061621">
    <property type="term" value="P:canonical glycolysis"/>
    <property type="evidence" value="ECO:0007669"/>
    <property type="project" value="TreeGrafter"/>
</dbReference>
<evidence type="ECO:0000256" key="14">
    <source>
        <dbReference type="ARBA" id="ARBA00048070"/>
    </source>
</evidence>
<dbReference type="GO" id="GO:0005945">
    <property type="term" value="C:6-phosphofructokinase complex"/>
    <property type="evidence" value="ECO:0007669"/>
    <property type="project" value="TreeGrafter"/>
</dbReference>
<dbReference type="UniPathway" id="UPA00109">
    <property type="reaction ID" value="UER00182"/>
</dbReference>
<evidence type="ECO:0000256" key="6">
    <source>
        <dbReference type="ARBA" id="ARBA00022679"/>
    </source>
</evidence>
<keyword evidence="8" id="KW-0547">Nucleotide-binding</keyword>
<keyword evidence="6 16" id="KW-0808">Transferase</keyword>
<evidence type="ECO:0000256" key="4">
    <source>
        <dbReference type="ARBA" id="ARBA00012055"/>
    </source>
</evidence>
<dbReference type="PATRIC" id="fig|43658.6.peg.5914"/>
<evidence type="ECO:0000256" key="12">
    <source>
        <dbReference type="ARBA" id="ARBA00023152"/>
    </source>
</evidence>
<accession>A0A0L0EQ44</accession>
<dbReference type="GO" id="GO:0030388">
    <property type="term" value="P:fructose 1,6-bisphosphate metabolic process"/>
    <property type="evidence" value="ECO:0007669"/>
    <property type="project" value="TreeGrafter"/>
</dbReference>
<feature type="domain" description="Phosphofructokinase" evidence="15">
    <location>
        <begin position="3"/>
        <end position="284"/>
    </location>
</feature>
<reference evidence="17" key="1">
    <citation type="submission" date="2015-07" db="EMBL/GenBank/DDBJ databases">
        <title>Draft genome sequence of a Pseudoalteromonas rubra strain, OCN096, isolated from Kaneohe Bay, Oahu, Hawaii.</title>
        <authorList>
            <person name="Beurmann S."/>
            <person name="Ushijima B."/>
            <person name="Belcaid M."/>
            <person name="Callahan S.M."/>
            <person name="Aeby G.S."/>
        </authorList>
    </citation>
    <scope>NUCLEOTIDE SEQUENCE [LARGE SCALE GENOMIC DNA]</scope>
    <source>
        <strain evidence="17">OCN096</strain>
    </source>
</reference>
<name>A0A0L0EQ44_9GAMM</name>
<dbReference type="GO" id="GO:0006002">
    <property type="term" value="P:fructose 6-phosphate metabolic process"/>
    <property type="evidence" value="ECO:0007669"/>
    <property type="project" value="InterPro"/>
</dbReference>
<keyword evidence="12" id="KW-0324">Glycolysis</keyword>
<evidence type="ECO:0000256" key="3">
    <source>
        <dbReference type="ARBA" id="ARBA00004679"/>
    </source>
</evidence>
<dbReference type="InterPro" id="IPR000023">
    <property type="entry name" value="Phosphofructokinase_dom"/>
</dbReference>
<keyword evidence="9 16" id="KW-0418">Kinase</keyword>
<dbReference type="PANTHER" id="PTHR13697:SF4">
    <property type="entry name" value="ATP-DEPENDENT 6-PHOSPHOFRUCTOKINASE"/>
    <property type="match status" value="1"/>
</dbReference>
<dbReference type="PIRSF" id="PIRSF000532">
    <property type="entry name" value="ATP_PFK_prok"/>
    <property type="match status" value="1"/>
</dbReference>
<dbReference type="GO" id="GO:0005524">
    <property type="term" value="F:ATP binding"/>
    <property type="evidence" value="ECO:0007669"/>
    <property type="project" value="UniProtKB-KW"/>
</dbReference>
<comment type="catalytic activity">
    <reaction evidence="14">
        <text>beta-D-fructose 6-phosphate + ATP = beta-D-fructose 1,6-bisphosphate + ADP + H(+)</text>
        <dbReference type="Rhea" id="RHEA:16109"/>
        <dbReference type="ChEBI" id="CHEBI:15378"/>
        <dbReference type="ChEBI" id="CHEBI:30616"/>
        <dbReference type="ChEBI" id="CHEBI:32966"/>
        <dbReference type="ChEBI" id="CHEBI:57634"/>
        <dbReference type="ChEBI" id="CHEBI:456216"/>
        <dbReference type="EC" id="2.7.1.11"/>
    </reaction>
</comment>
<comment type="similarity">
    <text evidence="13">Belongs to the phosphofructokinase type A (PFKA) family.</text>
</comment>
<evidence type="ECO:0000256" key="2">
    <source>
        <dbReference type="ARBA" id="ARBA00004496"/>
    </source>
</evidence>
<dbReference type="Gene3D" id="3.40.50.460">
    <property type="entry name" value="Phosphofructokinase domain"/>
    <property type="match status" value="1"/>
</dbReference>
<evidence type="ECO:0000256" key="5">
    <source>
        <dbReference type="ARBA" id="ARBA00022490"/>
    </source>
</evidence>
<dbReference type="SUPFAM" id="SSF53784">
    <property type="entry name" value="Phosphofructokinase"/>
    <property type="match status" value="1"/>
</dbReference>
<sequence length="336" mass="36272">MTKIAILTSGGDAPGMNAAIRAIVHSAQHNQYDCIGFFHGYNGLLNDEWQTLTHRDVANVLQFGGTILKSARCRAMCEPQGPKQAVNTLRKHQIDALIVIGGDGSFRGLEAIKAHWEGQVIGLPGTIDNDLAGTDNTIGFATAVTTATHAIDKIRDTANAFERVFIVEVMGRHSGHIAFHVGLATGAEAILSFENCDSADTKQQLDRLINQIQVQQQYNHDSFVIVLAENLWPGGPQALKAQLAEQADIESAVCVLGHIQRGGSPAPEDRLLATELGLEAVNAVTDNRTGIMIGKQGTALHDVPLSHAINAAKPVDARWIKAQHDVLTEYLVKHRK</sequence>
<proteinExistence type="inferred from homology"/>
<organism evidence="16 17">
    <name type="scientific">Pseudoalteromonas rubra</name>
    <dbReference type="NCBI Taxonomy" id="43658"/>
    <lineage>
        <taxon>Bacteria</taxon>
        <taxon>Pseudomonadati</taxon>
        <taxon>Pseudomonadota</taxon>
        <taxon>Gammaproteobacteria</taxon>
        <taxon>Alteromonadales</taxon>
        <taxon>Pseudoalteromonadaceae</taxon>
        <taxon>Pseudoalteromonas</taxon>
    </lineage>
</organism>
<keyword evidence="5" id="KW-0963">Cytoplasm</keyword>
<evidence type="ECO:0000259" key="15">
    <source>
        <dbReference type="Pfam" id="PF00365"/>
    </source>
</evidence>
<dbReference type="GO" id="GO:0016208">
    <property type="term" value="F:AMP binding"/>
    <property type="evidence" value="ECO:0007669"/>
    <property type="project" value="TreeGrafter"/>
</dbReference>
<dbReference type="AlphaFoldDB" id="A0A0L0EQ44"/>
<dbReference type="PRINTS" id="PR00476">
    <property type="entry name" value="PHFRCTKINASE"/>
</dbReference>
<dbReference type="InterPro" id="IPR035966">
    <property type="entry name" value="PKF_sf"/>
</dbReference>
<keyword evidence="10" id="KW-0067">ATP-binding</keyword>
<gene>
    <name evidence="16" type="ORF">AC626_16575</name>
</gene>
<evidence type="ECO:0000256" key="10">
    <source>
        <dbReference type="ARBA" id="ARBA00022840"/>
    </source>
</evidence>
<comment type="cofactor">
    <cofactor evidence="1">
        <name>Mg(2+)</name>
        <dbReference type="ChEBI" id="CHEBI:18420"/>
    </cofactor>
</comment>